<protein>
    <submittedName>
        <fullName evidence="3">DNA binding domain-containing protein, excisionase family</fullName>
    </submittedName>
</protein>
<dbReference type="SUPFAM" id="SSF46955">
    <property type="entry name" value="Putative DNA-binding domain"/>
    <property type="match status" value="1"/>
</dbReference>
<evidence type="ECO:0000256" key="1">
    <source>
        <dbReference type="SAM" id="MobiDB-lite"/>
    </source>
</evidence>
<keyword evidence="4" id="KW-1185">Reference proteome</keyword>
<dbReference type="EMBL" id="FQZK01000014">
    <property type="protein sequence ID" value="SHK12820.1"/>
    <property type="molecule type" value="Genomic_DNA"/>
</dbReference>
<evidence type="ECO:0000313" key="4">
    <source>
        <dbReference type="Proteomes" id="UP000184452"/>
    </source>
</evidence>
<dbReference type="InterPro" id="IPR010093">
    <property type="entry name" value="SinI_DNA-bd"/>
</dbReference>
<dbReference type="NCBIfam" id="TIGR01764">
    <property type="entry name" value="excise"/>
    <property type="match status" value="1"/>
</dbReference>
<dbReference type="Pfam" id="PF12728">
    <property type="entry name" value="HTH_17"/>
    <property type="match status" value="1"/>
</dbReference>
<gene>
    <name evidence="3" type="ORF">SAMN05421803_11420</name>
</gene>
<feature type="region of interest" description="Disordered" evidence="1">
    <location>
        <begin position="142"/>
        <end position="187"/>
    </location>
</feature>
<dbReference type="AlphaFoldDB" id="A0A1M6PY15"/>
<dbReference type="RefSeq" id="WP_073381111.1">
    <property type="nucleotide sequence ID" value="NZ_FQZK01000014.1"/>
</dbReference>
<dbReference type="STRING" id="758803.SAMN05421803_11420"/>
<name>A0A1M6PY15_9ACTN</name>
<dbReference type="GO" id="GO:0003677">
    <property type="term" value="F:DNA binding"/>
    <property type="evidence" value="ECO:0007669"/>
    <property type="project" value="InterPro"/>
</dbReference>
<organism evidence="3 4">
    <name type="scientific">Nocardiopsis flavescens</name>
    <dbReference type="NCBI Taxonomy" id="758803"/>
    <lineage>
        <taxon>Bacteria</taxon>
        <taxon>Bacillati</taxon>
        <taxon>Actinomycetota</taxon>
        <taxon>Actinomycetes</taxon>
        <taxon>Streptosporangiales</taxon>
        <taxon>Nocardiopsidaceae</taxon>
        <taxon>Nocardiopsis</taxon>
    </lineage>
</organism>
<feature type="domain" description="Helix-turn-helix" evidence="2">
    <location>
        <begin position="79"/>
        <end position="128"/>
    </location>
</feature>
<feature type="compositionally biased region" description="Basic residues" evidence="1">
    <location>
        <begin position="178"/>
        <end position="187"/>
    </location>
</feature>
<dbReference type="OrthoDB" id="26212at2"/>
<dbReference type="InterPro" id="IPR009061">
    <property type="entry name" value="DNA-bd_dom_put_sf"/>
</dbReference>
<dbReference type="Proteomes" id="UP000184452">
    <property type="component" value="Unassembled WGS sequence"/>
</dbReference>
<proteinExistence type="predicted"/>
<reference evidence="3 4" key="1">
    <citation type="submission" date="2016-11" db="EMBL/GenBank/DDBJ databases">
        <authorList>
            <person name="Jaros S."/>
            <person name="Januszkiewicz K."/>
            <person name="Wedrychowicz H."/>
        </authorList>
    </citation>
    <scope>NUCLEOTIDE SEQUENCE [LARGE SCALE GENOMIC DNA]</scope>
    <source>
        <strain evidence="3 4">CGMCC 4.5723</strain>
    </source>
</reference>
<feature type="compositionally biased region" description="Basic and acidic residues" evidence="1">
    <location>
        <begin position="142"/>
        <end position="177"/>
    </location>
</feature>
<accession>A0A1M6PY15</accession>
<evidence type="ECO:0000259" key="2">
    <source>
        <dbReference type="Pfam" id="PF12728"/>
    </source>
</evidence>
<dbReference type="InterPro" id="IPR041657">
    <property type="entry name" value="HTH_17"/>
</dbReference>
<evidence type="ECO:0000313" key="3">
    <source>
        <dbReference type="EMBL" id="SHK12820.1"/>
    </source>
</evidence>
<sequence>MATALNRVVEEIAPPTSEEQREATRAAVSRILSDTAQVALRLPGGAEYHLDAEELRALLAIGLARANGQRVSVISHDVMLSPQQAAELLGVSRPMVYRFIERGDLAATRVGTHWRLLTADVLALAEHRTRLAESVETGLDHVARTMDSSDRGTAAEDGAKESRRAATPEQKKASLERVRRKARSRRK</sequence>